<sequence length="270" mass="29881">MEFSIVVPVYNEAGNIGPLVDEICAALIGRGDWELLYVDDGSDDGTRAELRRAQTACAQLRVLRHTQRSGQSSALLTGVRAAQAPWIITLDGDGQNDPVDIPLLIDRLVAEDIALANTMLAGHRTRRCDTWLKRVSSRVANGVRSRLLKDATPDTGCGLKLFPRALFLALPAFDHMHRFLPALMQRQGVHVLSVPVRHRPRERGVSKYGVRNRLWVGLVDIAGVMWLQRRRLSKEGAADGRQAQISDALGVGWLQRRPCVVSSKEESLDV</sequence>
<evidence type="ECO:0000259" key="8">
    <source>
        <dbReference type="Pfam" id="PF00535"/>
    </source>
</evidence>
<evidence type="ECO:0000256" key="3">
    <source>
        <dbReference type="ARBA" id="ARBA00022679"/>
    </source>
</evidence>
<evidence type="ECO:0000256" key="6">
    <source>
        <dbReference type="ARBA" id="ARBA00022989"/>
    </source>
</evidence>
<dbReference type="InterPro" id="IPR001173">
    <property type="entry name" value="Glyco_trans_2-like"/>
</dbReference>
<keyword evidence="6" id="KW-1133">Transmembrane helix</keyword>
<organism evidence="9">
    <name type="scientific">hydrothermal vent metagenome</name>
    <dbReference type="NCBI Taxonomy" id="652676"/>
    <lineage>
        <taxon>unclassified sequences</taxon>
        <taxon>metagenomes</taxon>
        <taxon>ecological metagenomes</taxon>
    </lineage>
</organism>
<accession>A0A3B0YYA4</accession>
<dbReference type="FunFam" id="3.90.550.10:FF:000170">
    <property type="entry name" value="Dolichol-phosphate mannosyltransferase"/>
    <property type="match status" value="1"/>
</dbReference>
<evidence type="ECO:0000256" key="1">
    <source>
        <dbReference type="ARBA" id="ARBA00022475"/>
    </source>
</evidence>
<keyword evidence="5" id="KW-0448">Lipopolysaccharide biosynthesis</keyword>
<dbReference type="AlphaFoldDB" id="A0A3B0YYA4"/>
<dbReference type="GO" id="GO:0009103">
    <property type="term" value="P:lipopolysaccharide biosynthetic process"/>
    <property type="evidence" value="ECO:0007669"/>
    <property type="project" value="UniProtKB-KW"/>
</dbReference>
<dbReference type="GO" id="GO:0099621">
    <property type="term" value="F:undecaprenyl-phosphate 4-deoxy-4-formamido-L-arabinose transferase activity"/>
    <property type="evidence" value="ECO:0007669"/>
    <property type="project" value="TreeGrafter"/>
</dbReference>
<evidence type="ECO:0000256" key="7">
    <source>
        <dbReference type="ARBA" id="ARBA00023136"/>
    </source>
</evidence>
<gene>
    <name evidence="9" type="ORF">MNBD_GAMMA13-842</name>
</gene>
<evidence type="ECO:0000256" key="2">
    <source>
        <dbReference type="ARBA" id="ARBA00022676"/>
    </source>
</evidence>
<keyword evidence="4" id="KW-0812">Transmembrane</keyword>
<keyword evidence="7" id="KW-0472">Membrane</keyword>
<dbReference type="InterPro" id="IPR050256">
    <property type="entry name" value="Glycosyltransferase_2"/>
</dbReference>
<dbReference type="GO" id="GO:0005886">
    <property type="term" value="C:plasma membrane"/>
    <property type="evidence" value="ECO:0007669"/>
    <property type="project" value="TreeGrafter"/>
</dbReference>
<dbReference type="CDD" id="cd04179">
    <property type="entry name" value="DPM_DPG-synthase_like"/>
    <property type="match status" value="1"/>
</dbReference>
<keyword evidence="1" id="KW-1003">Cell membrane</keyword>
<dbReference type="SUPFAM" id="SSF53448">
    <property type="entry name" value="Nucleotide-diphospho-sugar transferases"/>
    <property type="match status" value="1"/>
</dbReference>
<keyword evidence="2 9" id="KW-0328">Glycosyltransferase</keyword>
<evidence type="ECO:0000313" key="9">
    <source>
        <dbReference type="EMBL" id="VAW80262.1"/>
    </source>
</evidence>
<evidence type="ECO:0000256" key="5">
    <source>
        <dbReference type="ARBA" id="ARBA00022985"/>
    </source>
</evidence>
<feature type="domain" description="Glycosyltransferase 2-like" evidence="8">
    <location>
        <begin position="4"/>
        <end position="167"/>
    </location>
</feature>
<dbReference type="InterPro" id="IPR029044">
    <property type="entry name" value="Nucleotide-diphossugar_trans"/>
</dbReference>
<name>A0A3B0YYA4_9ZZZZ</name>
<dbReference type="PANTHER" id="PTHR48090">
    <property type="entry name" value="UNDECAPRENYL-PHOSPHATE 4-DEOXY-4-FORMAMIDO-L-ARABINOSE TRANSFERASE-RELATED"/>
    <property type="match status" value="1"/>
</dbReference>
<reference evidence="9" key="1">
    <citation type="submission" date="2018-06" db="EMBL/GenBank/DDBJ databases">
        <authorList>
            <person name="Zhirakovskaya E."/>
        </authorList>
    </citation>
    <scope>NUCLEOTIDE SEQUENCE</scope>
</reference>
<dbReference type="Pfam" id="PF00535">
    <property type="entry name" value="Glycos_transf_2"/>
    <property type="match status" value="1"/>
</dbReference>
<protein>
    <submittedName>
        <fullName evidence="9">Dolichol-phosphate mannosyltransferase</fullName>
    </submittedName>
</protein>
<dbReference type="EMBL" id="UOFK01000217">
    <property type="protein sequence ID" value="VAW80262.1"/>
    <property type="molecule type" value="Genomic_DNA"/>
</dbReference>
<proteinExistence type="predicted"/>
<dbReference type="Gene3D" id="3.90.550.10">
    <property type="entry name" value="Spore Coat Polysaccharide Biosynthesis Protein SpsA, Chain A"/>
    <property type="match status" value="1"/>
</dbReference>
<dbReference type="PANTHER" id="PTHR48090:SF3">
    <property type="entry name" value="UNDECAPRENYL-PHOSPHATE 4-DEOXY-4-FORMAMIDO-L-ARABINOSE TRANSFERASE"/>
    <property type="match status" value="1"/>
</dbReference>
<evidence type="ECO:0000256" key="4">
    <source>
        <dbReference type="ARBA" id="ARBA00022692"/>
    </source>
</evidence>
<keyword evidence="3 9" id="KW-0808">Transferase</keyword>